<comment type="caution">
    <text evidence="2">The sequence shown here is derived from an EMBL/GenBank/DDBJ whole genome shotgun (WGS) entry which is preliminary data.</text>
</comment>
<evidence type="ECO:0000259" key="1">
    <source>
        <dbReference type="Pfam" id="PF00534"/>
    </source>
</evidence>
<dbReference type="Gene3D" id="3.40.50.2000">
    <property type="entry name" value="Glycogen Phosphorylase B"/>
    <property type="match status" value="1"/>
</dbReference>
<dbReference type="Pfam" id="PF00534">
    <property type="entry name" value="Glycos_transf_1"/>
    <property type="match status" value="1"/>
</dbReference>
<gene>
    <name evidence="2" type="ORF">H8S18_05935</name>
</gene>
<accession>A0ABR7EFH8</accession>
<name>A0ABR7EFH8_9FIRM</name>
<keyword evidence="3" id="KW-1185">Reference proteome</keyword>
<evidence type="ECO:0000313" key="2">
    <source>
        <dbReference type="EMBL" id="MBC5647869.1"/>
    </source>
</evidence>
<dbReference type="SUPFAM" id="SSF53756">
    <property type="entry name" value="UDP-Glycosyltransferase/glycogen phosphorylase"/>
    <property type="match status" value="1"/>
</dbReference>
<dbReference type="InterPro" id="IPR001296">
    <property type="entry name" value="Glyco_trans_1"/>
</dbReference>
<feature type="domain" description="Glycosyl transferase family 1" evidence="1">
    <location>
        <begin position="171"/>
        <end position="327"/>
    </location>
</feature>
<dbReference type="EMBL" id="JACOON010000002">
    <property type="protein sequence ID" value="MBC5647869.1"/>
    <property type="molecule type" value="Genomic_DNA"/>
</dbReference>
<proteinExistence type="predicted"/>
<dbReference type="PANTHER" id="PTHR12526:SF635">
    <property type="entry name" value="GLYCOSYL TRANSFERASE GROUP 1"/>
    <property type="match status" value="1"/>
</dbReference>
<dbReference type="RefSeq" id="WP_186857378.1">
    <property type="nucleotide sequence ID" value="NZ_JACOON010000002.1"/>
</dbReference>
<evidence type="ECO:0000313" key="3">
    <source>
        <dbReference type="Proteomes" id="UP000606889"/>
    </source>
</evidence>
<dbReference type="PANTHER" id="PTHR12526">
    <property type="entry name" value="GLYCOSYLTRANSFERASE"/>
    <property type="match status" value="1"/>
</dbReference>
<protein>
    <submittedName>
        <fullName evidence="2">Glycosyltransferase family 4 protein</fullName>
    </submittedName>
</protein>
<organism evidence="2 3">
    <name type="scientific">Christensenella tenuis</name>
    <dbReference type="NCBI Taxonomy" id="2763033"/>
    <lineage>
        <taxon>Bacteria</taxon>
        <taxon>Bacillati</taxon>
        <taxon>Bacillota</taxon>
        <taxon>Clostridia</taxon>
        <taxon>Christensenellales</taxon>
        <taxon>Christensenellaceae</taxon>
        <taxon>Christensenella</taxon>
    </lineage>
</organism>
<dbReference type="Proteomes" id="UP000606889">
    <property type="component" value="Unassembled WGS sequence"/>
</dbReference>
<reference evidence="2 3" key="1">
    <citation type="submission" date="2020-08" db="EMBL/GenBank/DDBJ databases">
        <title>Genome public.</title>
        <authorList>
            <person name="Liu C."/>
            <person name="Sun Q."/>
        </authorList>
    </citation>
    <scope>NUCLEOTIDE SEQUENCE [LARGE SCALE GENOMIC DNA]</scope>
    <source>
        <strain evidence="2 3">NSJ-35</strain>
    </source>
</reference>
<sequence>MKVLITTVRIPFITGGAEFLAWNLRDALLRHGYEAEIIGIPFNGEAPEVIEEQIVASRLFGLSSQSDLCIGLKFPAYYMPHDNKVLWILHQYRAVYDLWDYEYNGIKDHPQGTFIRDVIYRADNTYLPEAKRIYTIADNVTGRLKRFNGIQSTTLYHPCPDSERFYTGQYEDYILMPSRVNLTKRQGLALEAMEYVKSNMKLYIVGKPDRDEDYRQMMSYIEEHHLQDKVKYFDFVETEEKLRLYANARAVLFIPVDEDYGYITLEAMEAKKAVITASDSGGPLEFVENGKTGFIVEPDAADIARAIDELAASQAAARQMGEAGKQRILDMNISWDNVVRELTK</sequence>
<dbReference type="CDD" id="cd03801">
    <property type="entry name" value="GT4_PimA-like"/>
    <property type="match status" value="1"/>
</dbReference>